<organism evidence="1 2">
    <name type="scientific">Trifolium medium</name>
    <dbReference type="NCBI Taxonomy" id="97028"/>
    <lineage>
        <taxon>Eukaryota</taxon>
        <taxon>Viridiplantae</taxon>
        <taxon>Streptophyta</taxon>
        <taxon>Embryophyta</taxon>
        <taxon>Tracheophyta</taxon>
        <taxon>Spermatophyta</taxon>
        <taxon>Magnoliopsida</taxon>
        <taxon>eudicotyledons</taxon>
        <taxon>Gunneridae</taxon>
        <taxon>Pentapetalae</taxon>
        <taxon>rosids</taxon>
        <taxon>fabids</taxon>
        <taxon>Fabales</taxon>
        <taxon>Fabaceae</taxon>
        <taxon>Papilionoideae</taxon>
        <taxon>50 kb inversion clade</taxon>
        <taxon>NPAAA clade</taxon>
        <taxon>Hologalegina</taxon>
        <taxon>IRL clade</taxon>
        <taxon>Trifolieae</taxon>
        <taxon>Trifolium</taxon>
    </lineage>
</organism>
<feature type="non-terminal residue" evidence="1">
    <location>
        <position position="1"/>
    </location>
</feature>
<name>A0A392SIW5_9FABA</name>
<sequence length="50" mass="5471">VEEVHTPDLSVIPHTQDPQSWCGLSSSVVTASAEVLNLNVAHDLEILQQY</sequence>
<dbReference type="AlphaFoldDB" id="A0A392SIW5"/>
<reference evidence="1 2" key="1">
    <citation type="journal article" date="2018" name="Front. Plant Sci.">
        <title>Red Clover (Trifolium pratense) and Zigzag Clover (T. medium) - A Picture of Genomic Similarities and Differences.</title>
        <authorList>
            <person name="Dluhosova J."/>
            <person name="Istvanek J."/>
            <person name="Nedelnik J."/>
            <person name="Repkova J."/>
        </authorList>
    </citation>
    <scope>NUCLEOTIDE SEQUENCE [LARGE SCALE GENOMIC DNA]</scope>
    <source>
        <strain evidence="2">cv. 10/8</strain>
        <tissue evidence="1">Leaf</tissue>
    </source>
</reference>
<comment type="caution">
    <text evidence="1">The sequence shown here is derived from an EMBL/GenBank/DDBJ whole genome shotgun (WGS) entry which is preliminary data.</text>
</comment>
<proteinExistence type="predicted"/>
<keyword evidence="2" id="KW-1185">Reference proteome</keyword>
<dbReference type="Proteomes" id="UP000265520">
    <property type="component" value="Unassembled WGS sequence"/>
</dbReference>
<protein>
    <submittedName>
        <fullName evidence="1">Uncharacterized protein</fullName>
    </submittedName>
</protein>
<dbReference type="EMBL" id="LXQA010386171">
    <property type="protein sequence ID" value="MCI48392.1"/>
    <property type="molecule type" value="Genomic_DNA"/>
</dbReference>
<accession>A0A392SIW5</accession>
<evidence type="ECO:0000313" key="2">
    <source>
        <dbReference type="Proteomes" id="UP000265520"/>
    </source>
</evidence>
<evidence type="ECO:0000313" key="1">
    <source>
        <dbReference type="EMBL" id="MCI48392.1"/>
    </source>
</evidence>